<feature type="domain" description="Fe/B12 periplasmic-binding" evidence="9">
    <location>
        <begin position="272"/>
        <end position="536"/>
    </location>
</feature>
<accession>A0ABT4DVN6</accession>
<evidence type="ECO:0000256" key="5">
    <source>
        <dbReference type="ARBA" id="ARBA00023015"/>
    </source>
</evidence>
<dbReference type="SMART" id="SM00342">
    <property type="entry name" value="HTH_ARAC"/>
    <property type="match status" value="1"/>
</dbReference>
<proteinExistence type="inferred from homology"/>
<evidence type="ECO:0000259" key="9">
    <source>
        <dbReference type="PROSITE" id="PS50983"/>
    </source>
</evidence>
<comment type="subcellular location">
    <subcellularLocation>
        <location evidence="1">Cell envelope</location>
    </subcellularLocation>
</comment>
<comment type="similarity">
    <text evidence="2">Belongs to the bacterial solute-binding protein 8 family.</text>
</comment>
<dbReference type="PANTHER" id="PTHR30532:SF1">
    <property type="entry name" value="IRON(3+)-HYDROXAMATE-BINDING PROTEIN FHUD"/>
    <property type="match status" value="1"/>
</dbReference>
<dbReference type="Pfam" id="PF01497">
    <property type="entry name" value="Peripla_BP_2"/>
    <property type="match status" value="1"/>
</dbReference>
<keyword evidence="4" id="KW-0732">Signal</keyword>
<dbReference type="PROSITE" id="PS00041">
    <property type="entry name" value="HTH_ARAC_FAMILY_1"/>
    <property type="match status" value="1"/>
</dbReference>
<evidence type="ECO:0000259" key="8">
    <source>
        <dbReference type="PROSITE" id="PS01124"/>
    </source>
</evidence>
<comment type="caution">
    <text evidence="10">The sequence shown here is derived from an EMBL/GenBank/DDBJ whole genome shotgun (WGS) entry which is preliminary data.</text>
</comment>
<keyword evidence="7" id="KW-0804">Transcription</keyword>
<dbReference type="Gene3D" id="1.10.10.60">
    <property type="entry name" value="Homeodomain-like"/>
    <property type="match status" value="2"/>
</dbReference>
<dbReference type="PRINTS" id="PR00032">
    <property type="entry name" value="HTHARAC"/>
</dbReference>
<dbReference type="InterPro" id="IPR018060">
    <property type="entry name" value="HTH_AraC"/>
</dbReference>
<dbReference type="RefSeq" id="WP_268601450.1">
    <property type="nucleotide sequence ID" value="NZ_JAMDLV010000006.1"/>
</dbReference>
<dbReference type="InterPro" id="IPR009057">
    <property type="entry name" value="Homeodomain-like_sf"/>
</dbReference>
<dbReference type="EMBL" id="JAMDLW010000023">
    <property type="protein sequence ID" value="MCY9521417.1"/>
    <property type="molecule type" value="Genomic_DNA"/>
</dbReference>
<evidence type="ECO:0000256" key="4">
    <source>
        <dbReference type="ARBA" id="ARBA00022729"/>
    </source>
</evidence>
<protein>
    <submittedName>
        <fullName evidence="10">ABC transporter substrate-binding protein</fullName>
    </submittedName>
</protein>
<organism evidence="10 11">
    <name type="scientific">Paenibacillus apiarius</name>
    <dbReference type="NCBI Taxonomy" id="46240"/>
    <lineage>
        <taxon>Bacteria</taxon>
        <taxon>Bacillati</taxon>
        <taxon>Bacillota</taxon>
        <taxon>Bacilli</taxon>
        <taxon>Bacillales</taxon>
        <taxon>Paenibacillaceae</taxon>
        <taxon>Paenibacillus</taxon>
    </lineage>
</organism>
<dbReference type="SUPFAM" id="SSF46689">
    <property type="entry name" value="Homeodomain-like"/>
    <property type="match status" value="2"/>
</dbReference>
<dbReference type="InterPro" id="IPR020449">
    <property type="entry name" value="Tscrpt_reg_AraC-type_HTH"/>
</dbReference>
<dbReference type="Gene3D" id="3.40.50.1980">
    <property type="entry name" value="Nitrogenase molybdenum iron protein domain"/>
    <property type="match status" value="2"/>
</dbReference>
<evidence type="ECO:0000256" key="6">
    <source>
        <dbReference type="ARBA" id="ARBA00023125"/>
    </source>
</evidence>
<keyword evidence="5" id="KW-0805">Transcription regulation</keyword>
<dbReference type="Pfam" id="PF12833">
    <property type="entry name" value="HTH_18"/>
    <property type="match status" value="1"/>
</dbReference>
<evidence type="ECO:0000256" key="3">
    <source>
        <dbReference type="ARBA" id="ARBA00022448"/>
    </source>
</evidence>
<feature type="domain" description="HTH araC/xylS-type" evidence="8">
    <location>
        <begin position="170"/>
        <end position="268"/>
    </location>
</feature>
<dbReference type="SUPFAM" id="SSF51215">
    <property type="entry name" value="Regulatory protein AraC"/>
    <property type="match status" value="1"/>
</dbReference>
<dbReference type="PROSITE" id="PS50983">
    <property type="entry name" value="FE_B12_PBP"/>
    <property type="match status" value="1"/>
</dbReference>
<keyword evidence="11" id="KW-1185">Reference proteome</keyword>
<evidence type="ECO:0000313" key="10">
    <source>
        <dbReference type="EMBL" id="MCY9521417.1"/>
    </source>
</evidence>
<keyword evidence="6" id="KW-0238">DNA-binding</keyword>
<dbReference type="PANTHER" id="PTHR30532">
    <property type="entry name" value="IRON III DICITRATE-BINDING PERIPLASMIC PROTEIN"/>
    <property type="match status" value="1"/>
</dbReference>
<evidence type="ECO:0000313" key="11">
    <source>
        <dbReference type="Proteomes" id="UP001207626"/>
    </source>
</evidence>
<dbReference type="SUPFAM" id="SSF53807">
    <property type="entry name" value="Helical backbone' metal receptor"/>
    <property type="match status" value="1"/>
</dbReference>
<gene>
    <name evidence="10" type="ORF">M5X09_17375</name>
</gene>
<dbReference type="InterPro" id="IPR037923">
    <property type="entry name" value="HTH-like"/>
</dbReference>
<name>A0ABT4DVN6_9BACL</name>
<dbReference type="InterPro" id="IPR051313">
    <property type="entry name" value="Bact_iron-sidero_bind"/>
</dbReference>
<keyword evidence="3" id="KW-0813">Transport</keyword>
<evidence type="ECO:0000256" key="1">
    <source>
        <dbReference type="ARBA" id="ARBA00004196"/>
    </source>
</evidence>
<evidence type="ECO:0000256" key="7">
    <source>
        <dbReference type="ARBA" id="ARBA00023163"/>
    </source>
</evidence>
<evidence type="ECO:0000256" key="2">
    <source>
        <dbReference type="ARBA" id="ARBA00008814"/>
    </source>
</evidence>
<reference evidence="10 11" key="1">
    <citation type="submission" date="2022-05" db="EMBL/GenBank/DDBJ databases">
        <title>Genome Sequencing of Bee-Associated Microbes.</title>
        <authorList>
            <person name="Dunlap C."/>
        </authorList>
    </citation>
    <scope>NUCLEOTIDE SEQUENCE [LARGE SCALE GENOMIC DNA]</scope>
    <source>
        <strain evidence="10 11">NRRL NRS-1438</strain>
    </source>
</reference>
<dbReference type="InterPro" id="IPR002491">
    <property type="entry name" value="ABC_transptr_periplasmic_BD"/>
</dbReference>
<dbReference type="InterPro" id="IPR018062">
    <property type="entry name" value="HTH_AraC-typ_CS"/>
</dbReference>
<dbReference type="Proteomes" id="UP001207626">
    <property type="component" value="Unassembled WGS sequence"/>
</dbReference>
<sequence>MLQYSRIGPVQAHTFLDSLWFKLRNVELARVGQMEQQLIESHVLFIVKNGEGRLTLDLQDYRLRQDAVHFAVPGQTVGVSTAAEEGVEMYVVKFDIYHESELAESFPLQGELPVHSAAEMIILCELLHSCWRSEEPLERFRGQSAFQELLYCSLKNIRLQPESDPRAALDRTKAYIESHYNESLTIEQLARIAEVSPKYYVDLFKKTYGKSAIDYITEVRLNCAKHIMAQSDARLRDIAHQVGYNDEFYFSRKFKQVVGVSPTVYMKNRRRKIVAYTGSILGQLLALKMIPYAAPLHPKWTAYYHKTYRTDIPVHLSAYRFNQDWESNLEALHLAQPDIVICDKDHLHPSEMEQLENIAPVFYVPWKEQDWREQLKSTAQFLGVSQEADSWLLNYEQKVKCARERLNRELQDDTILVMSIHKEHYYVCPARGMNDVLYHDLQLNRVPGVEPASCKQVITLDHLAELDADRILLNVCQEPDSLNHWQSLQTSRKWRDLKAVRRNHVYLISSDPWREYSAYACERMVDDLLKQLIENVQQVSS</sequence>
<dbReference type="PROSITE" id="PS01124">
    <property type="entry name" value="HTH_ARAC_FAMILY_2"/>
    <property type="match status" value="1"/>
</dbReference>